<comment type="caution">
    <text evidence="2">The sequence shown here is derived from an EMBL/GenBank/DDBJ whole genome shotgun (WGS) entry which is preliminary data.</text>
</comment>
<feature type="transmembrane region" description="Helical" evidence="1">
    <location>
        <begin position="298"/>
        <end position="320"/>
    </location>
</feature>
<dbReference type="EMBL" id="NOII01000001">
    <property type="protein sequence ID" value="OYD59625.1"/>
    <property type="molecule type" value="Genomic_DNA"/>
</dbReference>
<feature type="transmembrane region" description="Helical" evidence="1">
    <location>
        <begin position="157"/>
        <end position="185"/>
    </location>
</feature>
<dbReference type="Proteomes" id="UP000215059">
    <property type="component" value="Unassembled WGS sequence"/>
</dbReference>
<dbReference type="PANTHER" id="PTHR37305">
    <property type="entry name" value="INTEGRAL MEMBRANE PROTEIN-RELATED"/>
    <property type="match status" value="1"/>
</dbReference>
<protein>
    <submittedName>
        <fullName evidence="2">ABC transporter permease</fullName>
    </submittedName>
</protein>
<feature type="transmembrane region" description="Helical" evidence="1">
    <location>
        <begin position="245"/>
        <end position="267"/>
    </location>
</feature>
<accession>A0A235FFW9</accession>
<evidence type="ECO:0000256" key="1">
    <source>
        <dbReference type="SAM" id="Phobius"/>
    </source>
</evidence>
<dbReference type="GO" id="GO:0005886">
    <property type="term" value="C:plasma membrane"/>
    <property type="evidence" value="ECO:0007669"/>
    <property type="project" value="UniProtKB-SubCell"/>
</dbReference>
<keyword evidence="1" id="KW-0472">Membrane</keyword>
<dbReference type="AlphaFoldDB" id="A0A235FFW9"/>
<sequence>MTSLVHNEMLKLLRKKRLYVIILIIAFLVPLFTYAQFKQIQTAAEKLGTDDWRTRLQQEIVDTQNRLSSSRIQDEWRKFLKVRLTQQQYYLDNDINPQAPGAPTFMRVFAENSIDLLLPLLVMVVAADLVSSEASGGTIKLLLTRPVQRWRILLSKYLALLLSVSFIVLMVGILSYLISGIVFGYGGWNLPLLTGFSVQGDELVTNSVHMVPQWQYILMEFGLVWFVCVAVGTLTFMLSVLLRSTAAVMGIMLASLIAGAILVNMVSSWESAKYFFMVNLQLTNYVSGMALPIEGMSLGFSMAVLAVWTIAALVISFVVFTKRDVY</sequence>
<dbReference type="RefSeq" id="WP_094251587.1">
    <property type="nucleotide sequence ID" value="NZ_JBHLXL010000001.1"/>
</dbReference>
<keyword evidence="1" id="KW-1133">Transmembrane helix</keyword>
<gene>
    <name evidence="2" type="ORF">CGZ90_06990</name>
</gene>
<dbReference type="Pfam" id="PF12679">
    <property type="entry name" value="ABC2_membrane_2"/>
    <property type="match status" value="1"/>
</dbReference>
<proteinExistence type="predicted"/>
<reference evidence="2 3" key="1">
    <citation type="submission" date="2017-07" db="EMBL/GenBank/DDBJ databases">
        <title>Fictibacillus sp. nov. GDSW-R2A3 Genome sequencing and assembly.</title>
        <authorList>
            <person name="Mayilraj S."/>
        </authorList>
    </citation>
    <scope>NUCLEOTIDE SEQUENCE [LARGE SCALE GENOMIC DNA]</scope>
    <source>
        <strain evidence="2 3">GDSW-R2A3</strain>
    </source>
</reference>
<organism evidence="2 3">
    <name type="scientific">Fictibacillus aquaticus</name>
    <dbReference type="NCBI Taxonomy" id="2021314"/>
    <lineage>
        <taxon>Bacteria</taxon>
        <taxon>Bacillati</taxon>
        <taxon>Bacillota</taxon>
        <taxon>Bacilli</taxon>
        <taxon>Bacillales</taxon>
        <taxon>Fictibacillaceae</taxon>
        <taxon>Fictibacillus</taxon>
    </lineage>
</organism>
<dbReference type="OrthoDB" id="8613028at2"/>
<feature type="transmembrane region" description="Helical" evidence="1">
    <location>
        <begin position="18"/>
        <end position="37"/>
    </location>
</feature>
<dbReference type="PANTHER" id="PTHR37305:SF2">
    <property type="entry name" value="BACITRACIN TRANSPORT PERMEASE PROTEIN BCRB"/>
    <property type="match status" value="1"/>
</dbReference>
<dbReference type="GO" id="GO:0140359">
    <property type="term" value="F:ABC-type transporter activity"/>
    <property type="evidence" value="ECO:0007669"/>
    <property type="project" value="InterPro"/>
</dbReference>
<keyword evidence="1" id="KW-0812">Transmembrane</keyword>
<keyword evidence="3" id="KW-1185">Reference proteome</keyword>
<evidence type="ECO:0000313" key="3">
    <source>
        <dbReference type="Proteomes" id="UP000215059"/>
    </source>
</evidence>
<evidence type="ECO:0000313" key="2">
    <source>
        <dbReference type="EMBL" id="OYD59625.1"/>
    </source>
</evidence>
<name>A0A235FFW9_9BACL</name>
<feature type="transmembrane region" description="Helical" evidence="1">
    <location>
        <begin position="216"/>
        <end position="238"/>
    </location>
</feature>